<comment type="caution">
    <text evidence="3">The sequence shown here is derived from an EMBL/GenBank/DDBJ whole genome shotgun (WGS) entry which is preliminary data.</text>
</comment>
<dbReference type="PANTHER" id="PTHR11240">
    <property type="entry name" value="RIBONUCLEASE T2"/>
    <property type="match status" value="1"/>
</dbReference>
<comment type="similarity">
    <text evidence="1 2">Belongs to the RNase T2 family.</text>
</comment>
<dbReference type="InterPro" id="IPR036430">
    <property type="entry name" value="RNase_T2-like_sf"/>
</dbReference>
<dbReference type="AlphaFoldDB" id="A0A0J1H6G7"/>
<keyword evidence="4" id="KW-1185">Reference proteome</keyword>
<organism evidence="3 4">
    <name type="scientific">Photobacterium aquae</name>
    <dbReference type="NCBI Taxonomy" id="1195763"/>
    <lineage>
        <taxon>Bacteria</taxon>
        <taxon>Pseudomonadati</taxon>
        <taxon>Pseudomonadota</taxon>
        <taxon>Gammaproteobacteria</taxon>
        <taxon>Vibrionales</taxon>
        <taxon>Vibrionaceae</taxon>
        <taxon>Photobacterium</taxon>
    </lineage>
</organism>
<dbReference type="SUPFAM" id="SSF55895">
    <property type="entry name" value="Ribonuclease Rh-like"/>
    <property type="match status" value="1"/>
</dbReference>
<gene>
    <name evidence="3" type="ORF">ABT56_06470</name>
</gene>
<dbReference type="GO" id="GO:0033897">
    <property type="term" value="F:ribonuclease T2 activity"/>
    <property type="evidence" value="ECO:0007669"/>
    <property type="project" value="InterPro"/>
</dbReference>
<protein>
    <submittedName>
        <fullName evidence="3">Uncharacterized protein</fullName>
    </submittedName>
</protein>
<dbReference type="Proteomes" id="UP000036097">
    <property type="component" value="Unassembled WGS sequence"/>
</dbReference>
<dbReference type="Pfam" id="PF00445">
    <property type="entry name" value="Ribonuclease_T2"/>
    <property type="match status" value="1"/>
</dbReference>
<dbReference type="EMBL" id="LDOT01000006">
    <property type="protein sequence ID" value="KLV07310.1"/>
    <property type="molecule type" value="Genomic_DNA"/>
</dbReference>
<dbReference type="PROSITE" id="PS00531">
    <property type="entry name" value="RNASE_T2_2"/>
    <property type="match status" value="1"/>
</dbReference>
<evidence type="ECO:0000256" key="1">
    <source>
        <dbReference type="ARBA" id="ARBA00007469"/>
    </source>
</evidence>
<sequence>MSGLALPSTGLASVKIDTHFQATQACPAYQSFRKQSNPNNIHTQTGTRYQAYLLNKPDGDWVQLKFNDATPPLRWVNRSCGQLGSISSPPANVSTKTTNHNNKQCDVANQHDSYVLAVSWQRGFCEHSNAANNKPECKALNNNTLSIDHLTLHGLWPNRASCGIKYGYCDPNNKLSLKPSTIDAIAPWMPNFLYQQDFGAYQWKKHGACQALDDDSYFLLAADLVKRVDASAIGQYIKHNAGERISVKKMQTELQRQLGQDTVRRIQLSCLKKRYLQEVRISLPLDIENNSSLETMLGQAKPMKNFRGNCSATIVIED</sequence>
<dbReference type="InterPro" id="IPR001568">
    <property type="entry name" value="RNase_T2-like"/>
</dbReference>
<dbReference type="InterPro" id="IPR018188">
    <property type="entry name" value="RNase_T2_His_AS_1"/>
</dbReference>
<dbReference type="PANTHER" id="PTHR11240:SF22">
    <property type="entry name" value="RIBONUCLEASE T2"/>
    <property type="match status" value="1"/>
</dbReference>
<dbReference type="GO" id="GO:0006401">
    <property type="term" value="P:RNA catabolic process"/>
    <property type="evidence" value="ECO:0007669"/>
    <property type="project" value="UniProtKB-ARBA"/>
</dbReference>
<accession>A0A0J1H6G7</accession>
<evidence type="ECO:0000256" key="2">
    <source>
        <dbReference type="RuleBase" id="RU004328"/>
    </source>
</evidence>
<dbReference type="PATRIC" id="fig|1195763.3.peg.1375"/>
<proteinExistence type="inferred from homology"/>
<dbReference type="InterPro" id="IPR033130">
    <property type="entry name" value="RNase_T2_His_AS_2"/>
</dbReference>
<dbReference type="PROSITE" id="PS00530">
    <property type="entry name" value="RNASE_T2_1"/>
    <property type="match status" value="1"/>
</dbReference>
<reference evidence="3 4" key="1">
    <citation type="submission" date="2015-05" db="EMBL/GenBank/DDBJ databases">
        <title>Photobacterium galathea sp. nov.</title>
        <authorList>
            <person name="Machado H."/>
            <person name="Gram L."/>
        </authorList>
    </citation>
    <scope>NUCLEOTIDE SEQUENCE [LARGE SCALE GENOMIC DNA]</scope>
    <source>
        <strain evidence="3 4">CGMCC 1.12159</strain>
    </source>
</reference>
<name>A0A0J1H6G7_9GAMM</name>
<dbReference type="GO" id="GO:0003723">
    <property type="term" value="F:RNA binding"/>
    <property type="evidence" value="ECO:0007669"/>
    <property type="project" value="InterPro"/>
</dbReference>
<evidence type="ECO:0000313" key="3">
    <source>
        <dbReference type="EMBL" id="KLV07310.1"/>
    </source>
</evidence>
<dbReference type="Gene3D" id="3.90.730.10">
    <property type="entry name" value="Ribonuclease T2-like"/>
    <property type="match status" value="1"/>
</dbReference>
<evidence type="ECO:0000313" key="4">
    <source>
        <dbReference type="Proteomes" id="UP000036097"/>
    </source>
</evidence>